<organism evidence="1 2">
    <name type="scientific">Streptomyces zagrosensis</name>
    <dbReference type="NCBI Taxonomy" id="1042984"/>
    <lineage>
        <taxon>Bacteria</taxon>
        <taxon>Bacillati</taxon>
        <taxon>Actinomycetota</taxon>
        <taxon>Actinomycetes</taxon>
        <taxon>Kitasatosporales</taxon>
        <taxon>Streptomycetaceae</taxon>
        <taxon>Streptomyces</taxon>
    </lineage>
</organism>
<accession>A0A7W9QCK1</accession>
<reference evidence="1 2" key="1">
    <citation type="submission" date="2020-08" db="EMBL/GenBank/DDBJ databases">
        <title>Genomic Encyclopedia of Type Strains, Phase III (KMG-III): the genomes of soil and plant-associated and newly described type strains.</title>
        <authorList>
            <person name="Whitman W."/>
        </authorList>
    </citation>
    <scope>NUCLEOTIDE SEQUENCE [LARGE SCALE GENOMIC DNA]</scope>
    <source>
        <strain evidence="1 2">CECT 8305</strain>
    </source>
</reference>
<gene>
    <name evidence="1" type="ORF">FHS42_004865</name>
</gene>
<dbReference type="RefSeq" id="WP_184575015.1">
    <property type="nucleotide sequence ID" value="NZ_JACHJL010000013.1"/>
</dbReference>
<proteinExistence type="predicted"/>
<dbReference type="AlphaFoldDB" id="A0A7W9QCK1"/>
<evidence type="ECO:0000313" key="1">
    <source>
        <dbReference type="EMBL" id="MBB5937781.1"/>
    </source>
</evidence>
<evidence type="ECO:0008006" key="3">
    <source>
        <dbReference type="Google" id="ProtNLM"/>
    </source>
</evidence>
<dbReference type="Proteomes" id="UP000588098">
    <property type="component" value="Unassembled WGS sequence"/>
</dbReference>
<sequence length="67" mass="7354">MLLGEGVVAGVWHQRRAGRRLPITVEPLCRLTTTDRRQLDEQLARVGQLLDATPDLTIGKVTVGPHA</sequence>
<keyword evidence="2" id="KW-1185">Reference proteome</keyword>
<evidence type="ECO:0000313" key="2">
    <source>
        <dbReference type="Proteomes" id="UP000588098"/>
    </source>
</evidence>
<protein>
    <recommendedName>
        <fullName evidence="3">Winged helix DNA-binding domain-containing protein</fullName>
    </recommendedName>
</protein>
<comment type="caution">
    <text evidence="1">The sequence shown here is derived from an EMBL/GenBank/DDBJ whole genome shotgun (WGS) entry which is preliminary data.</text>
</comment>
<name>A0A7W9QCK1_9ACTN</name>
<dbReference type="EMBL" id="JACHJL010000013">
    <property type="protein sequence ID" value="MBB5937781.1"/>
    <property type="molecule type" value="Genomic_DNA"/>
</dbReference>